<sequence length="110" mass="12580">MVHRPLKYHFPNRHDPAYFEASEKGIDVALAMKVVETTLAGEVDAIIIFSNDTDLFPAVEFAYDNGMHVEVAAWDGSTGLRFPADSGKRLWCHFLKERDFLSVRQDDFFQ</sequence>
<protein>
    <submittedName>
        <fullName evidence="2">NYN domain protein</fullName>
    </submittedName>
</protein>
<reference evidence="2 3" key="1">
    <citation type="submission" date="2020-10" db="EMBL/GenBank/DDBJ databases">
        <title>Complete genome sequence of Corynebacterium jeddahense DSM 45997, type strain of Corynebacterium jeddahense.</title>
        <authorList>
            <person name="Busche T."/>
            <person name="Kalinowski J."/>
            <person name="Ruckert C."/>
        </authorList>
    </citation>
    <scope>NUCLEOTIDE SEQUENCE [LARGE SCALE GENOMIC DNA]</scope>
    <source>
        <strain evidence="2 3">DSM 45997</strain>
    </source>
</reference>
<dbReference type="RefSeq" id="WP_042410098.1">
    <property type="nucleotide sequence ID" value="NZ_CP063194.1"/>
</dbReference>
<keyword evidence="3" id="KW-1185">Reference proteome</keyword>
<accession>A0ABY7UHM8</accession>
<dbReference type="Proteomes" id="UP001218071">
    <property type="component" value="Chromosome"/>
</dbReference>
<dbReference type="Gene3D" id="3.40.50.1010">
    <property type="entry name" value="5'-nuclease"/>
    <property type="match status" value="1"/>
</dbReference>
<evidence type="ECO:0000313" key="3">
    <source>
        <dbReference type="Proteomes" id="UP001218071"/>
    </source>
</evidence>
<organism evidence="2 3">
    <name type="scientific">Corynebacterium jeddahense</name>
    <dbReference type="NCBI Taxonomy" id="1414719"/>
    <lineage>
        <taxon>Bacteria</taxon>
        <taxon>Bacillati</taxon>
        <taxon>Actinomycetota</taxon>
        <taxon>Actinomycetes</taxon>
        <taxon>Mycobacteriales</taxon>
        <taxon>Corynebacteriaceae</taxon>
        <taxon>Corynebacterium</taxon>
    </lineage>
</organism>
<proteinExistence type="predicted"/>
<gene>
    <name evidence="2" type="ORF">CJEDD_02470</name>
</gene>
<evidence type="ECO:0000313" key="2">
    <source>
        <dbReference type="EMBL" id="WCZ38117.1"/>
    </source>
</evidence>
<feature type="domain" description="NYN" evidence="1">
    <location>
        <begin position="9"/>
        <end position="74"/>
    </location>
</feature>
<dbReference type="Pfam" id="PF01936">
    <property type="entry name" value="NYN"/>
    <property type="match status" value="1"/>
</dbReference>
<evidence type="ECO:0000259" key="1">
    <source>
        <dbReference type="Pfam" id="PF01936"/>
    </source>
</evidence>
<dbReference type="EMBL" id="CP063194">
    <property type="protein sequence ID" value="WCZ38117.1"/>
    <property type="molecule type" value="Genomic_DNA"/>
</dbReference>
<name>A0ABY7UHM8_9CORY</name>
<dbReference type="InterPro" id="IPR021139">
    <property type="entry name" value="NYN"/>
</dbReference>